<proteinExistence type="predicted"/>
<evidence type="ECO:0000313" key="2">
    <source>
        <dbReference type="Proteomes" id="UP000319700"/>
    </source>
</evidence>
<dbReference type="RefSeq" id="WP_140509962.1">
    <property type="nucleotide sequence ID" value="NZ_RCZH01000013.1"/>
</dbReference>
<dbReference type="Proteomes" id="UP000319700">
    <property type="component" value="Unassembled WGS sequence"/>
</dbReference>
<sequence length="108" mass="12671">MSTIQILIQKRENLILELAGLNHDLNEYSKNPVETVDLIGLKYQHDFTIREITKIGQQINVFFNSQISNYRSKFFEIEKKITEAVSKKEFTVADLPKYHFSMFETPTL</sequence>
<comment type="caution">
    <text evidence="1">The sequence shown here is derived from an EMBL/GenBank/DDBJ whole genome shotgun (WGS) entry which is preliminary data.</text>
</comment>
<evidence type="ECO:0000313" key="1">
    <source>
        <dbReference type="EMBL" id="TPG37570.1"/>
    </source>
</evidence>
<organism evidence="1 2">
    <name type="scientific">Flavobacterium pectinovorum</name>
    <dbReference type="NCBI Taxonomy" id="29533"/>
    <lineage>
        <taxon>Bacteria</taxon>
        <taxon>Pseudomonadati</taxon>
        <taxon>Bacteroidota</taxon>
        <taxon>Flavobacteriia</taxon>
        <taxon>Flavobacteriales</taxon>
        <taxon>Flavobacteriaceae</taxon>
        <taxon>Flavobacterium</taxon>
    </lineage>
</organism>
<name>A0A502EM11_9FLAO</name>
<keyword evidence="2" id="KW-1185">Reference proteome</keyword>
<dbReference type="EMBL" id="RCZH01000013">
    <property type="protein sequence ID" value="TPG37570.1"/>
    <property type="molecule type" value="Genomic_DNA"/>
</dbReference>
<dbReference type="AlphaFoldDB" id="A0A502EM11"/>
<dbReference type="OrthoDB" id="1359115at2"/>
<reference evidence="1 2" key="1">
    <citation type="journal article" date="2019" name="Environ. Microbiol.">
        <title>Species interactions and distinct microbial communities in high Arctic permafrost affected cryosols are associated with the CH4 and CO2 gas fluxes.</title>
        <authorList>
            <person name="Altshuler I."/>
            <person name="Hamel J."/>
            <person name="Turney S."/>
            <person name="Magnuson E."/>
            <person name="Levesque R."/>
            <person name="Greer C."/>
            <person name="Whyte L.G."/>
        </authorList>
    </citation>
    <scope>NUCLEOTIDE SEQUENCE [LARGE SCALE GENOMIC DNA]</scope>
    <source>
        <strain evidence="1 2">42</strain>
    </source>
</reference>
<protein>
    <submittedName>
        <fullName evidence="1">Uncharacterized protein</fullName>
    </submittedName>
</protein>
<gene>
    <name evidence="1" type="ORF">EAH81_18950</name>
</gene>
<accession>A0A502EM11</accession>